<feature type="domain" description="Tail specific protease" evidence="2">
    <location>
        <begin position="118"/>
        <end position="323"/>
    </location>
</feature>
<reference evidence="3" key="1">
    <citation type="submission" date="2020-05" db="EMBL/GenBank/DDBJ databases">
        <title>Phylogenomic resolution of chytrid fungi.</title>
        <authorList>
            <person name="Stajich J.E."/>
            <person name="Amses K."/>
            <person name="Simmons R."/>
            <person name="Seto K."/>
            <person name="Myers J."/>
            <person name="Bonds A."/>
            <person name="Quandt C.A."/>
            <person name="Barry K."/>
            <person name="Liu P."/>
            <person name="Grigoriev I."/>
            <person name="Longcore J.E."/>
            <person name="James T.Y."/>
        </authorList>
    </citation>
    <scope>NUCLEOTIDE SEQUENCE</scope>
    <source>
        <strain evidence="3">JEL0513</strain>
    </source>
</reference>
<dbReference type="CDD" id="cd07563">
    <property type="entry name" value="Peptidase_S41_IRBP"/>
    <property type="match status" value="1"/>
</dbReference>
<dbReference type="Proteomes" id="UP001211907">
    <property type="component" value="Unassembled WGS sequence"/>
</dbReference>
<name>A0AAD5T6K3_9FUNG</name>
<evidence type="ECO:0000259" key="2">
    <source>
        <dbReference type="SMART" id="SM00245"/>
    </source>
</evidence>
<feature type="compositionally biased region" description="Low complexity" evidence="1">
    <location>
        <begin position="385"/>
        <end position="396"/>
    </location>
</feature>
<dbReference type="GO" id="GO:0006508">
    <property type="term" value="P:proteolysis"/>
    <property type="evidence" value="ECO:0007669"/>
    <property type="project" value="InterPro"/>
</dbReference>
<dbReference type="Pfam" id="PF03572">
    <property type="entry name" value="Peptidase_S41"/>
    <property type="match status" value="1"/>
</dbReference>
<feature type="region of interest" description="Disordered" evidence="1">
    <location>
        <begin position="373"/>
        <end position="399"/>
    </location>
</feature>
<comment type="caution">
    <text evidence="3">The sequence shown here is derived from an EMBL/GenBank/DDBJ whole genome shotgun (WGS) entry which is preliminary data.</text>
</comment>
<dbReference type="Gene3D" id="3.90.226.10">
    <property type="entry name" value="2-enoyl-CoA Hydratase, Chain A, domain 1"/>
    <property type="match status" value="1"/>
</dbReference>
<gene>
    <name evidence="3" type="ORF">HK100_011894</name>
</gene>
<dbReference type="InterPro" id="IPR029045">
    <property type="entry name" value="ClpP/crotonase-like_dom_sf"/>
</dbReference>
<dbReference type="SUPFAM" id="SSF52096">
    <property type="entry name" value="ClpP/crotonase"/>
    <property type="match status" value="1"/>
</dbReference>
<evidence type="ECO:0000256" key="1">
    <source>
        <dbReference type="SAM" id="MobiDB-lite"/>
    </source>
</evidence>
<dbReference type="EMBL" id="JADGJH010000791">
    <property type="protein sequence ID" value="KAJ3122666.1"/>
    <property type="molecule type" value="Genomic_DNA"/>
</dbReference>
<sequence length="420" mass="44871">MSLASLNSSISASETQAIIEALAAKVRFNYVLQDKADAIAKAIETALAEGKYENLTGEKLSEAVTSDLRSVNGDKHLKLVFSPKHVIEEEPPKDLTKKYNSDGDEVDDEGKVVEQEGSAVVDANMLSFHEFCSYNGHGVAGVEILPGNIGFLTLTMIGPPGLVEPFWASAMTLLQHTNAIIVDLRKNSGGAGSGGLLSYFMSGRKHYKSMFWVPENVTSKDYTLETVSGPRYNDSNPDTPKRPVYILTSSKTFSSAEAFTFFMLDLELGQTVGETTSGGGHPCAFVRAGHDHFEASISVGRTFSPKTGLGWEKIGVPPTVPCAAGDAKDVAHLLCLKTVEARLAALQPPALTKAMAKLLPTVEEVRKSLDAKVGHATRAAGTPVKKTTTTTTTTTKSLSPQGLLTTTTKSSIITDYQNIA</sequence>
<accession>A0AAD5T6K3</accession>
<proteinExistence type="predicted"/>
<dbReference type="PANTHER" id="PTHR11261">
    <property type="entry name" value="INTERPHOTORECEPTOR RETINOID-BINDING PROTEIN"/>
    <property type="match status" value="1"/>
</dbReference>
<dbReference type="PANTHER" id="PTHR11261:SF3">
    <property type="entry name" value="RETINOL-BINDING PROTEIN 3"/>
    <property type="match status" value="1"/>
</dbReference>
<dbReference type="SMART" id="SM00245">
    <property type="entry name" value="TSPc"/>
    <property type="match status" value="1"/>
</dbReference>
<dbReference type="AlphaFoldDB" id="A0AAD5T6K3"/>
<dbReference type="Gene3D" id="3.30.750.44">
    <property type="match status" value="1"/>
</dbReference>
<dbReference type="InterPro" id="IPR005151">
    <property type="entry name" value="Tail-specific_protease"/>
</dbReference>
<evidence type="ECO:0000313" key="3">
    <source>
        <dbReference type="EMBL" id="KAJ3122666.1"/>
    </source>
</evidence>
<keyword evidence="4" id="KW-1185">Reference proteome</keyword>
<dbReference type="Pfam" id="PF11918">
    <property type="entry name" value="Peptidase_S41_N"/>
    <property type="match status" value="1"/>
</dbReference>
<organism evidence="3 4">
    <name type="scientific">Physocladia obscura</name>
    <dbReference type="NCBI Taxonomy" id="109957"/>
    <lineage>
        <taxon>Eukaryota</taxon>
        <taxon>Fungi</taxon>
        <taxon>Fungi incertae sedis</taxon>
        <taxon>Chytridiomycota</taxon>
        <taxon>Chytridiomycota incertae sedis</taxon>
        <taxon>Chytridiomycetes</taxon>
        <taxon>Chytridiales</taxon>
        <taxon>Chytriomycetaceae</taxon>
        <taxon>Physocladia</taxon>
    </lineage>
</organism>
<evidence type="ECO:0000313" key="4">
    <source>
        <dbReference type="Proteomes" id="UP001211907"/>
    </source>
</evidence>
<protein>
    <recommendedName>
        <fullName evidence="2">Tail specific protease domain-containing protein</fullName>
    </recommendedName>
</protein>
<dbReference type="GO" id="GO:0008236">
    <property type="term" value="F:serine-type peptidase activity"/>
    <property type="evidence" value="ECO:0007669"/>
    <property type="project" value="InterPro"/>
</dbReference>